<reference evidence="3" key="1">
    <citation type="journal article" date="2019" name="Int. J. Syst. Evol. Microbiol.">
        <title>The Global Catalogue of Microorganisms (GCM) 10K type strain sequencing project: providing services to taxonomists for standard genome sequencing and annotation.</title>
        <authorList>
            <consortium name="The Broad Institute Genomics Platform"/>
            <consortium name="The Broad Institute Genome Sequencing Center for Infectious Disease"/>
            <person name="Wu L."/>
            <person name="Ma J."/>
        </authorList>
    </citation>
    <scope>NUCLEOTIDE SEQUENCE [LARGE SCALE GENOMIC DNA]</scope>
    <source>
        <strain evidence="3">JCM 18198</strain>
    </source>
</reference>
<feature type="region of interest" description="Disordered" evidence="1">
    <location>
        <begin position="1"/>
        <end position="57"/>
    </location>
</feature>
<protein>
    <submittedName>
        <fullName evidence="2">Uncharacterized protein</fullName>
    </submittedName>
</protein>
<proteinExistence type="predicted"/>
<dbReference type="EMBL" id="BAABIP010000008">
    <property type="protein sequence ID" value="GAA4764578.1"/>
    <property type="molecule type" value="Genomic_DNA"/>
</dbReference>
<comment type="caution">
    <text evidence="2">The sequence shown here is derived from an EMBL/GenBank/DDBJ whole genome shotgun (WGS) entry which is preliminary data.</text>
</comment>
<dbReference type="Proteomes" id="UP001500141">
    <property type="component" value="Unassembled WGS sequence"/>
</dbReference>
<accession>A0ABP8ZTN0</accession>
<evidence type="ECO:0000313" key="3">
    <source>
        <dbReference type="Proteomes" id="UP001500141"/>
    </source>
</evidence>
<keyword evidence="3" id="KW-1185">Reference proteome</keyword>
<evidence type="ECO:0000256" key="1">
    <source>
        <dbReference type="SAM" id="MobiDB-lite"/>
    </source>
</evidence>
<name>A0ABP8ZTN0_9FLAO</name>
<sequence>MCELKKLFRMKSTNSVVKPGSKPATPSISPSPKPNPNYPSKNPGMPSGPRRGNTPKK</sequence>
<evidence type="ECO:0000313" key="2">
    <source>
        <dbReference type="EMBL" id="GAA4764578.1"/>
    </source>
</evidence>
<gene>
    <name evidence="2" type="ORF">GCM10023230_12690</name>
</gene>
<organism evidence="2 3">
    <name type="scientific">Flavobacterium hankyongi</name>
    <dbReference type="NCBI Taxonomy" id="1176532"/>
    <lineage>
        <taxon>Bacteria</taxon>
        <taxon>Pseudomonadati</taxon>
        <taxon>Bacteroidota</taxon>
        <taxon>Flavobacteriia</taxon>
        <taxon>Flavobacteriales</taxon>
        <taxon>Flavobacteriaceae</taxon>
        <taxon>Flavobacterium</taxon>
    </lineage>
</organism>